<comment type="caution">
    <text evidence="2">The sequence shown here is derived from an EMBL/GenBank/DDBJ whole genome shotgun (WGS) entry which is preliminary data.</text>
</comment>
<sequence length="382" mass="43458">MNAGFDYIYDKVNQESRIRNREFEVTIKFVATTNTLQLHELLAGRHVRTPHEALAIIDTVLRELPIQRYISIGRFFYSQDLKTLQHLGSGLESWWGLLSECKTSSDGFVTILVGYFLFDMASAVFIEPLPVIDFVAQILNKDVRSGTIFPVDEEMNMKSVTKYFQEKYGFTIQFSHLACLKTVLFVLLAQLNLKYHDTGKDKVYKPQVERWNMLNKHPRRQDSRILSGIGPNVNLIMSRLLPIFSARPDQVKKALKHVANAASDKLGDLKRICETDLGLISQCCLTKHVVKVRKQYISNLLLKINVKASSLLHEGLKYFISYIANIQYSLLSLSQMGRRNNVLFDALSLRIPLVSDIPTIMLGADVTHLESLEDYPSIAAVC</sequence>
<name>A0AAN8W4U7_9MAGN</name>
<organism evidence="2 3">
    <name type="scientific">Dillenia turbinata</name>
    <dbReference type="NCBI Taxonomy" id="194707"/>
    <lineage>
        <taxon>Eukaryota</taxon>
        <taxon>Viridiplantae</taxon>
        <taxon>Streptophyta</taxon>
        <taxon>Embryophyta</taxon>
        <taxon>Tracheophyta</taxon>
        <taxon>Spermatophyta</taxon>
        <taxon>Magnoliopsida</taxon>
        <taxon>eudicotyledons</taxon>
        <taxon>Gunneridae</taxon>
        <taxon>Pentapetalae</taxon>
        <taxon>Dilleniales</taxon>
        <taxon>Dilleniaceae</taxon>
        <taxon>Dillenia</taxon>
    </lineage>
</organism>
<dbReference type="Pfam" id="PF02171">
    <property type="entry name" value="Piwi"/>
    <property type="match status" value="1"/>
</dbReference>
<evidence type="ECO:0000259" key="1">
    <source>
        <dbReference type="Pfam" id="PF02171"/>
    </source>
</evidence>
<dbReference type="EMBL" id="JBAMMX010000004">
    <property type="protein sequence ID" value="KAK6941587.1"/>
    <property type="molecule type" value="Genomic_DNA"/>
</dbReference>
<reference evidence="2 3" key="1">
    <citation type="submission" date="2023-12" db="EMBL/GenBank/DDBJ databases">
        <title>A high-quality genome assembly for Dillenia turbinata (Dilleniales).</title>
        <authorList>
            <person name="Chanderbali A."/>
        </authorList>
    </citation>
    <scope>NUCLEOTIDE SEQUENCE [LARGE SCALE GENOMIC DNA]</scope>
    <source>
        <strain evidence="2">LSX21</strain>
        <tissue evidence="2">Leaf</tissue>
    </source>
</reference>
<keyword evidence="3" id="KW-1185">Reference proteome</keyword>
<dbReference type="SUPFAM" id="SSF101690">
    <property type="entry name" value="PAZ domain"/>
    <property type="match status" value="1"/>
</dbReference>
<evidence type="ECO:0000313" key="3">
    <source>
        <dbReference type="Proteomes" id="UP001370490"/>
    </source>
</evidence>
<dbReference type="GO" id="GO:0003676">
    <property type="term" value="F:nucleic acid binding"/>
    <property type="evidence" value="ECO:0007669"/>
    <property type="project" value="InterPro"/>
</dbReference>
<proteinExistence type="predicted"/>
<feature type="domain" description="Piwi" evidence="1">
    <location>
        <begin position="261"/>
        <end position="308"/>
    </location>
</feature>
<gene>
    <name evidence="2" type="ORF">RJ641_026964</name>
</gene>
<accession>A0AAN8W4U7</accession>
<dbReference type="PANTHER" id="PTHR22891">
    <property type="entry name" value="EUKARYOTIC TRANSLATION INITIATION FACTOR 2C"/>
    <property type="match status" value="1"/>
</dbReference>
<evidence type="ECO:0000313" key="2">
    <source>
        <dbReference type="EMBL" id="KAK6941587.1"/>
    </source>
</evidence>
<dbReference type="Gene3D" id="3.40.50.2300">
    <property type="match status" value="1"/>
</dbReference>
<dbReference type="AlphaFoldDB" id="A0AAN8W4U7"/>
<protein>
    <submittedName>
        <fullName evidence="2">Piwi domain</fullName>
    </submittedName>
</protein>
<dbReference type="InterPro" id="IPR036085">
    <property type="entry name" value="PAZ_dom_sf"/>
</dbReference>
<dbReference type="Proteomes" id="UP001370490">
    <property type="component" value="Unassembled WGS sequence"/>
</dbReference>
<dbReference type="InterPro" id="IPR003165">
    <property type="entry name" value="Piwi"/>
</dbReference>